<dbReference type="UniPathway" id="UPA00028">
    <property type="reaction ID" value="UER00005"/>
</dbReference>
<dbReference type="NCBIfam" id="TIGR00125">
    <property type="entry name" value="cyt_tran_rel"/>
    <property type="match status" value="1"/>
</dbReference>
<comment type="pathway">
    <text evidence="1">Cofactor biosynthesis; (R)-pantothenate biosynthesis; (R)-pantothenate from (R)-pantoate and beta-alanine: step 1/1.</text>
</comment>
<dbReference type="PANTHER" id="PTHR21299">
    <property type="entry name" value="CYTIDYLATE KINASE/PANTOATE-BETA-ALANINE LIGASE"/>
    <property type="match status" value="1"/>
</dbReference>
<evidence type="ECO:0000256" key="5">
    <source>
        <dbReference type="ARBA" id="ARBA00022655"/>
    </source>
</evidence>
<keyword evidence="6" id="KW-0547">Nucleotide-binding</keyword>
<protein>
    <recommendedName>
        <fullName evidence="3">pantoate--beta-alanine ligase (AMP-forming)</fullName>
        <ecNumber evidence="3">6.3.2.1</ecNumber>
    </recommendedName>
</protein>
<dbReference type="CDD" id="cd00560">
    <property type="entry name" value="PanC"/>
    <property type="match status" value="1"/>
</dbReference>
<evidence type="ECO:0000256" key="4">
    <source>
        <dbReference type="ARBA" id="ARBA00022598"/>
    </source>
</evidence>
<dbReference type="EMBL" id="CAEZXK010000014">
    <property type="protein sequence ID" value="CAB4686624.1"/>
    <property type="molecule type" value="Genomic_DNA"/>
</dbReference>
<dbReference type="NCBIfam" id="TIGR00018">
    <property type="entry name" value="panC"/>
    <property type="match status" value="1"/>
</dbReference>
<comment type="catalytic activity">
    <reaction evidence="8">
        <text>(R)-pantoate + beta-alanine + ATP = (R)-pantothenate + AMP + diphosphate + H(+)</text>
        <dbReference type="Rhea" id="RHEA:10912"/>
        <dbReference type="ChEBI" id="CHEBI:15378"/>
        <dbReference type="ChEBI" id="CHEBI:15980"/>
        <dbReference type="ChEBI" id="CHEBI:29032"/>
        <dbReference type="ChEBI" id="CHEBI:30616"/>
        <dbReference type="ChEBI" id="CHEBI:33019"/>
        <dbReference type="ChEBI" id="CHEBI:57966"/>
        <dbReference type="ChEBI" id="CHEBI:456215"/>
        <dbReference type="EC" id="6.3.2.1"/>
    </reaction>
</comment>
<dbReference type="GO" id="GO:0015940">
    <property type="term" value="P:pantothenate biosynthetic process"/>
    <property type="evidence" value="ECO:0007669"/>
    <property type="project" value="UniProtKB-UniPathway"/>
</dbReference>
<evidence type="ECO:0000256" key="8">
    <source>
        <dbReference type="ARBA" id="ARBA00048258"/>
    </source>
</evidence>
<evidence type="ECO:0000256" key="3">
    <source>
        <dbReference type="ARBA" id="ARBA00012219"/>
    </source>
</evidence>
<dbReference type="InterPro" id="IPR014729">
    <property type="entry name" value="Rossmann-like_a/b/a_fold"/>
</dbReference>
<evidence type="ECO:0000256" key="2">
    <source>
        <dbReference type="ARBA" id="ARBA00009256"/>
    </source>
</evidence>
<dbReference type="InterPro" id="IPR003721">
    <property type="entry name" value="Pantoate_ligase"/>
</dbReference>
<dbReference type="GO" id="GO:0005829">
    <property type="term" value="C:cytosol"/>
    <property type="evidence" value="ECO:0007669"/>
    <property type="project" value="TreeGrafter"/>
</dbReference>
<evidence type="ECO:0000256" key="7">
    <source>
        <dbReference type="ARBA" id="ARBA00022840"/>
    </source>
</evidence>
<dbReference type="InterPro" id="IPR004821">
    <property type="entry name" value="Cyt_trans-like"/>
</dbReference>
<comment type="similarity">
    <text evidence="2">Belongs to the pantothenate synthetase family.</text>
</comment>
<dbReference type="Gene3D" id="3.30.1300.10">
    <property type="entry name" value="Pantoate-beta-alanine ligase, C-terminal domain"/>
    <property type="match status" value="1"/>
</dbReference>
<evidence type="ECO:0000313" key="9">
    <source>
        <dbReference type="EMBL" id="CAB4686624.1"/>
    </source>
</evidence>
<dbReference type="Pfam" id="PF02569">
    <property type="entry name" value="Pantoate_ligase"/>
    <property type="match status" value="1"/>
</dbReference>
<name>A0A6J6NPB2_9ZZZZ</name>
<proteinExistence type="inferred from homology"/>
<dbReference type="SUPFAM" id="SSF52374">
    <property type="entry name" value="Nucleotidylyl transferase"/>
    <property type="match status" value="1"/>
</dbReference>
<organism evidence="9">
    <name type="scientific">freshwater metagenome</name>
    <dbReference type="NCBI Taxonomy" id="449393"/>
    <lineage>
        <taxon>unclassified sequences</taxon>
        <taxon>metagenomes</taxon>
        <taxon>ecological metagenomes</taxon>
    </lineage>
</organism>
<dbReference type="PANTHER" id="PTHR21299:SF1">
    <property type="entry name" value="PANTOATE--BETA-ALANINE LIGASE"/>
    <property type="match status" value="1"/>
</dbReference>
<gene>
    <name evidence="9" type="ORF">UFOPK2370_00675</name>
</gene>
<dbReference type="EC" id="6.3.2.1" evidence="3"/>
<dbReference type="GO" id="GO:0004592">
    <property type="term" value="F:pantoate-beta-alanine ligase activity"/>
    <property type="evidence" value="ECO:0007669"/>
    <property type="project" value="UniProtKB-EC"/>
</dbReference>
<keyword evidence="4" id="KW-0436">Ligase</keyword>
<keyword evidence="5" id="KW-0566">Pantothenate biosynthesis</keyword>
<accession>A0A6J6NPB2</accession>
<keyword evidence="7" id="KW-0067">ATP-binding</keyword>
<reference evidence="9" key="1">
    <citation type="submission" date="2020-05" db="EMBL/GenBank/DDBJ databases">
        <authorList>
            <person name="Chiriac C."/>
            <person name="Salcher M."/>
            <person name="Ghai R."/>
            <person name="Kavagutti S V."/>
        </authorList>
    </citation>
    <scope>NUCLEOTIDE SEQUENCE</scope>
</reference>
<evidence type="ECO:0000256" key="6">
    <source>
        <dbReference type="ARBA" id="ARBA00022741"/>
    </source>
</evidence>
<dbReference type="Gene3D" id="3.40.50.620">
    <property type="entry name" value="HUPs"/>
    <property type="match status" value="1"/>
</dbReference>
<dbReference type="HAMAP" id="MF_00158">
    <property type="entry name" value="PanC"/>
    <property type="match status" value="1"/>
</dbReference>
<evidence type="ECO:0000256" key="1">
    <source>
        <dbReference type="ARBA" id="ARBA00004990"/>
    </source>
</evidence>
<dbReference type="InterPro" id="IPR042176">
    <property type="entry name" value="Pantoate_ligase_C"/>
</dbReference>
<dbReference type="GO" id="GO:0005524">
    <property type="term" value="F:ATP binding"/>
    <property type="evidence" value="ECO:0007669"/>
    <property type="project" value="UniProtKB-KW"/>
</dbReference>
<sequence length="281" mass="30732">MQIITSAESLAPVVSNARQHGKSVSFVPTMGALHDGHMSLVRIAHEQSDFVVVSIFVNPLQFGANEDFEEYPRTLQEDAEKLSAANVDVLFAPDVKDVYPHGNQITQHAGSVGETFEGKIRPGHFDGMLTVVARLFDLVRPDISVFGNKDAQQLFLIRQMVENSNHRWNAMQVVGAPIIREEDGLAMSSRNRYLSETERELAQRISRALRAAEATQGDAEARLTAAEQVMATAPAVRLDYVALINPATFEPIEAGFVGRALLIIAAQVGGTRLIDNLSISI</sequence>
<dbReference type="AlphaFoldDB" id="A0A6J6NPB2"/>